<dbReference type="Gene3D" id="3.40.50.720">
    <property type="entry name" value="NAD(P)-binding Rossmann-like Domain"/>
    <property type="match status" value="1"/>
</dbReference>
<dbReference type="Pfam" id="PF00106">
    <property type="entry name" value="adh_short"/>
    <property type="match status" value="1"/>
</dbReference>
<dbReference type="Proteomes" id="UP001239213">
    <property type="component" value="Unassembled WGS sequence"/>
</dbReference>
<dbReference type="PRINTS" id="PR00081">
    <property type="entry name" value="GDHRDH"/>
</dbReference>
<dbReference type="PANTHER" id="PTHR43976:SF16">
    <property type="entry name" value="SHORT-CHAIN DEHYDROGENASE_REDUCTASE FAMILY PROTEIN"/>
    <property type="match status" value="1"/>
</dbReference>
<dbReference type="GO" id="GO:0016491">
    <property type="term" value="F:oxidoreductase activity"/>
    <property type="evidence" value="ECO:0007669"/>
    <property type="project" value="UniProtKB-KW"/>
</dbReference>
<organism evidence="4 5">
    <name type="scientific">Colletotrichum cuscutae</name>
    <dbReference type="NCBI Taxonomy" id="1209917"/>
    <lineage>
        <taxon>Eukaryota</taxon>
        <taxon>Fungi</taxon>
        <taxon>Dikarya</taxon>
        <taxon>Ascomycota</taxon>
        <taxon>Pezizomycotina</taxon>
        <taxon>Sordariomycetes</taxon>
        <taxon>Hypocreomycetidae</taxon>
        <taxon>Glomerellales</taxon>
        <taxon>Glomerellaceae</taxon>
        <taxon>Colletotrichum</taxon>
        <taxon>Colletotrichum acutatum species complex</taxon>
    </lineage>
</organism>
<dbReference type="CDD" id="cd05374">
    <property type="entry name" value="17beta-HSD-like_SDR_c"/>
    <property type="match status" value="1"/>
</dbReference>
<dbReference type="AlphaFoldDB" id="A0AAI9V6L6"/>
<dbReference type="SUPFAM" id="SSF51735">
    <property type="entry name" value="NAD(P)-binding Rossmann-fold domains"/>
    <property type="match status" value="1"/>
</dbReference>
<dbReference type="EMBL" id="MPDP01000178">
    <property type="protein sequence ID" value="KAK1473178.1"/>
    <property type="molecule type" value="Genomic_DNA"/>
</dbReference>
<evidence type="ECO:0000256" key="2">
    <source>
        <dbReference type="ARBA" id="ARBA00023002"/>
    </source>
</evidence>
<accession>A0AAI9V6L6</accession>
<dbReference type="InterPro" id="IPR036291">
    <property type="entry name" value="NAD(P)-bd_dom_sf"/>
</dbReference>
<name>A0AAI9V6L6_9PEZI</name>
<keyword evidence="5" id="KW-1185">Reference proteome</keyword>
<gene>
    <name evidence="4" type="ORF">CCUS01_17242</name>
</gene>
<evidence type="ECO:0000256" key="1">
    <source>
        <dbReference type="ARBA" id="ARBA00006484"/>
    </source>
</evidence>
<dbReference type="PANTHER" id="PTHR43976">
    <property type="entry name" value="SHORT CHAIN DEHYDROGENASE"/>
    <property type="match status" value="1"/>
</dbReference>
<proteinExistence type="inferred from homology"/>
<protein>
    <submittedName>
        <fullName evidence="4">Uncharacterized protein</fullName>
    </submittedName>
</protein>
<evidence type="ECO:0000313" key="4">
    <source>
        <dbReference type="EMBL" id="KAK1473178.1"/>
    </source>
</evidence>
<sequence length="333" mass="36102">MTQSIWLITGCSSGLGLELSREVLKRGHLVIASSRSPEKTPHLVEEIQQAGGNWIALDVTKDYVQQQVDSAAQVHGRIDVLVNNAGYGTAGGFEDLGLGDFRTLFDTNLFGIVRATQAVLPHMRAARSGGLRGLAAVSAYSSSKFAVEGLSESLAAEYADFGIRVMLVEPGPFRTLFRDQPGSSPAAGRMSAFYEGTAAEGQAGDPVRAARQMFDFVTGEGLAEVVEEKEEGKGGRFLRLPLGKAAVKTAREKVEDLERNIDAVAHIANACDFEDRGLGPVTPVNELFSEKIRMVERNSLAWSGASLIRKKHRVGTTNPAWIRWHCRNVFDIS</sequence>
<comment type="similarity">
    <text evidence="1 3">Belongs to the short-chain dehydrogenases/reductases (SDR) family.</text>
</comment>
<evidence type="ECO:0000313" key="5">
    <source>
        <dbReference type="Proteomes" id="UP001239213"/>
    </source>
</evidence>
<reference evidence="4" key="1">
    <citation type="submission" date="2016-11" db="EMBL/GenBank/DDBJ databases">
        <title>The genome sequence of Colletotrichum cuscutae.</title>
        <authorList>
            <person name="Baroncelli R."/>
        </authorList>
    </citation>
    <scope>NUCLEOTIDE SEQUENCE</scope>
    <source>
        <strain evidence="4">IMI 304802</strain>
    </source>
</reference>
<dbReference type="PRINTS" id="PR00080">
    <property type="entry name" value="SDRFAMILY"/>
</dbReference>
<dbReference type="InterPro" id="IPR002347">
    <property type="entry name" value="SDR_fam"/>
</dbReference>
<keyword evidence="2" id="KW-0560">Oxidoreductase</keyword>
<evidence type="ECO:0000256" key="3">
    <source>
        <dbReference type="RuleBase" id="RU000363"/>
    </source>
</evidence>
<comment type="caution">
    <text evidence="4">The sequence shown here is derived from an EMBL/GenBank/DDBJ whole genome shotgun (WGS) entry which is preliminary data.</text>
</comment>
<dbReference type="InterPro" id="IPR051911">
    <property type="entry name" value="SDR_oxidoreductase"/>
</dbReference>